<evidence type="ECO:0000313" key="1">
    <source>
        <dbReference type="EMBL" id="KAA6120177.1"/>
    </source>
</evidence>
<sequence>MSLAPARAEARTAAVQGAMQSIKDIVENKALTREALDRVLAVVKDLASHREWWSEADFAPPEAGERQARYLITEDPDQRYALYLNVMRPGKRIPPHNHTTWACIAAVEGEEQNYVYRRLDDGSQPGIGQLEQIDTVRVGPGEGIALMPDDIHSVEIQGEQIIRHLHMYGRALETLKERIAFDLETGRYQVMSVGVQTRR</sequence>
<dbReference type="RefSeq" id="WP_149318761.1">
    <property type="nucleotide sequence ID" value="NZ_VWRN01000046.1"/>
</dbReference>
<dbReference type="Proteomes" id="UP000324324">
    <property type="component" value="Unassembled WGS sequence"/>
</dbReference>
<dbReference type="Gene3D" id="2.60.120.10">
    <property type="entry name" value="Jelly Rolls"/>
    <property type="match status" value="1"/>
</dbReference>
<organism evidence="1 2">
    <name type="scientific">Cupriavidus cauae</name>
    <dbReference type="NCBI Taxonomy" id="2608999"/>
    <lineage>
        <taxon>Bacteria</taxon>
        <taxon>Pseudomonadati</taxon>
        <taxon>Pseudomonadota</taxon>
        <taxon>Betaproteobacteria</taxon>
        <taxon>Burkholderiales</taxon>
        <taxon>Burkholderiaceae</taxon>
        <taxon>Cupriavidus</taxon>
    </lineage>
</organism>
<accession>A0A5M8A8V2</accession>
<name>A0A5M8A8V2_9BURK</name>
<dbReference type="EMBL" id="VWRN01000046">
    <property type="protein sequence ID" value="KAA6120177.1"/>
    <property type="molecule type" value="Genomic_DNA"/>
</dbReference>
<gene>
    <name evidence="1" type="ORF">F1599_17870</name>
</gene>
<dbReference type="CDD" id="cd10548">
    <property type="entry name" value="cupin_CDO"/>
    <property type="match status" value="1"/>
</dbReference>
<evidence type="ECO:0000313" key="2">
    <source>
        <dbReference type="Proteomes" id="UP000324324"/>
    </source>
</evidence>
<comment type="caution">
    <text evidence="1">The sequence shown here is derived from an EMBL/GenBank/DDBJ whole genome shotgun (WGS) entry which is preliminary data.</text>
</comment>
<evidence type="ECO:0008006" key="3">
    <source>
        <dbReference type="Google" id="ProtNLM"/>
    </source>
</evidence>
<reference evidence="1 2" key="1">
    <citation type="submission" date="2019-09" db="EMBL/GenBank/DDBJ databases">
        <title>Isolation of a novel species in the genus Cupriavidus from patients with sepsis using whole genome sequencing.</title>
        <authorList>
            <person name="Kweon O.J."/>
            <person name="Lee M.-K."/>
        </authorList>
    </citation>
    <scope>NUCLEOTIDE SEQUENCE [LARGE SCALE GENOMIC DNA]</scope>
    <source>
        <strain evidence="1 2">MKL-01</strain>
    </source>
</reference>
<dbReference type="SUPFAM" id="SSF51182">
    <property type="entry name" value="RmlC-like cupins"/>
    <property type="match status" value="1"/>
</dbReference>
<protein>
    <recommendedName>
        <fullName evidence="3">Cysteine dioxygenase</fullName>
    </recommendedName>
</protein>
<dbReference type="AlphaFoldDB" id="A0A5M8A8V2"/>
<dbReference type="InterPro" id="IPR011051">
    <property type="entry name" value="RmlC_Cupin_sf"/>
</dbReference>
<dbReference type="InterPro" id="IPR014710">
    <property type="entry name" value="RmlC-like_jellyroll"/>
</dbReference>
<proteinExistence type="predicted"/>
<keyword evidence="2" id="KW-1185">Reference proteome</keyword>